<gene>
    <name evidence="1" type="ORF">CFP56_007756</name>
</gene>
<sequence>MEEPTETIIEVRKKLIVSPFGGNPTLRNGHFLRPLTPSSSIKLPSSSFFSTTTSSEPGKSPVNVKFTGCLNPLKNWNT</sequence>
<protein>
    <submittedName>
        <fullName evidence="1">Uncharacterized protein</fullName>
    </submittedName>
</protein>
<reference evidence="1" key="2">
    <citation type="journal article" date="2018" name="Sci. Data">
        <title>The draft genome sequence of cork oak.</title>
        <authorList>
            <person name="Ramos A.M."/>
            <person name="Usie A."/>
            <person name="Barbosa P."/>
            <person name="Barros P.M."/>
            <person name="Capote T."/>
            <person name="Chaves I."/>
            <person name="Simoes F."/>
            <person name="Abreu I."/>
            <person name="Carrasquinho I."/>
            <person name="Faro C."/>
            <person name="Guimaraes J.B."/>
            <person name="Mendonca D."/>
            <person name="Nobrega F."/>
            <person name="Rodrigues L."/>
            <person name="Saibo N.J.M."/>
            <person name="Varela M.C."/>
            <person name="Egas C."/>
            <person name="Matos J."/>
            <person name="Miguel C.M."/>
            <person name="Oliveira M.M."/>
            <person name="Ricardo C.P."/>
            <person name="Goncalves S."/>
        </authorList>
    </citation>
    <scope>NUCLEOTIDE SEQUENCE [LARGE SCALE GENOMIC DNA]</scope>
    <source>
        <strain evidence="1">HL8</strain>
    </source>
</reference>
<evidence type="ECO:0000313" key="1">
    <source>
        <dbReference type="EMBL" id="KAK7859184.1"/>
    </source>
</evidence>
<proteinExistence type="predicted"/>
<organism evidence="1">
    <name type="scientific">Quercus suber</name>
    <name type="common">Cork oak</name>
    <dbReference type="NCBI Taxonomy" id="58331"/>
    <lineage>
        <taxon>Eukaryota</taxon>
        <taxon>Viridiplantae</taxon>
        <taxon>Streptophyta</taxon>
        <taxon>Embryophyta</taxon>
        <taxon>Tracheophyta</taxon>
        <taxon>Spermatophyta</taxon>
        <taxon>Magnoliopsida</taxon>
        <taxon>eudicotyledons</taxon>
        <taxon>Gunneridae</taxon>
        <taxon>Pentapetalae</taxon>
        <taxon>rosids</taxon>
        <taxon>fabids</taxon>
        <taxon>Fagales</taxon>
        <taxon>Fagaceae</taxon>
        <taxon>Quercus</taxon>
    </lineage>
</organism>
<reference evidence="1" key="3">
    <citation type="submission" date="2023-07" db="EMBL/GenBank/DDBJ databases">
        <title>An improved reference 1 genome and first organelle genomes of Quercus suber.</title>
        <authorList>
            <consortium name="Genosuber Consortium"/>
            <person name="Usie A."/>
            <person name="Serra O."/>
            <person name="Barros P."/>
        </authorList>
    </citation>
    <scope>NUCLEOTIDE SEQUENCE</scope>
    <source>
        <strain evidence="1">HL8</strain>
        <tissue evidence="1">Leaves</tissue>
    </source>
</reference>
<reference evidence="1" key="1">
    <citation type="submission" date="2017-12" db="EMBL/GenBank/DDBJ databases">
        <authorList>
            <person name="Barbosa P."/>
            <person name="Usie A."/>
            <person name="Ramos A.M."/>
        </authorList>
    </citation>
    <scope>NUCLEOTIDE SEQUENCE</scope>
    <source>
        <strain evidence="1">HL8</strain>
        <tissue evidence="1">Leaves</tissue>
    </source>
</reference>
<dbReference type="AlphaFoldDB" id="A0AAW0M7Y3"/>
<comment type="caution">
    <text evidence="1">The sequence shown here is derived from an EMBL/GenBank/DDBJ whole genome shotgun (WGS) entry which is preliminary data.</text>
</comment>
<accession>A0AAW0M7Y3</accession>
<name>A0AAW0M7Y3_QUESU</name>
<dbReference type="EMBL" id="PKMF04000014">
    <property type="protein sequence ID" value="KAK7859184.1"/>
    <property type="molecule type" value="Genomic_DNA"/>
</dbReference>